<dbReference type="EMBL" id="CP027754">
    <property type="protein sequence ID" value="AZE57308.1"/>
    <property type="molecule type" value="Genomic_DNA"/>
</dbReference>
<name>A0A3G7UFF4_9PSED</name>
<evidence type="ECO:0000313" key="1">
    <source>
        <dbReference type="EMBL" id="AZE57308.1"/>
    </source>
</evidence>
<proteinExistence type="predicted"/>
<dbReference type="Proteomes" id="UP000268696">
    <property type="component" value="Chromosome"/>
</dbReference>
<protein>
    <submittedName>
        <fullName evidence="1">Uncharacterized protein</fullName>
    </submittedName>
</protein>
<organism evidence="1 2">
    <name type="scientific">Pseudomonas synxantha</name>
    <dbReference type="NCBI Taxonomy" id="47883"/>
    <lineage>
        <taxon>Bacteria</taxon>
        <taxon>Pseudomonadati</taxon>
        <taxon>Pseudomonadota</taxon>
        <taxon>Gammaproteobacteria</taxon>
        <taxon>Pseudomonadales</taxon>
        <taxon>Pseudomonadaceae</taxon>
        <taxon>Pseudomonas</taxon>
    </lineage>
</organism>
<reference evidence="1 2" key="1">
    <citation type="submission" date="2018-03" db="EMBL/GenBank/DDBJ databases">
        <title>Diversity of phytobeneficial traits revealed by whole-genome analysis of worldwide-isolated phenazine-producing Pseudomonas spp.</title>
        <authorList>
            <person name="Biessy A."/>
            <person name="Novinscak A."/>
            <person name="Blom J."/>
            <person name="Leger G."/>
            <person name="Thomashow L.S."/>
            <person name="Cazorla F.M."/>
            <person name="Josic D."/>
            <person name="Filion M."/>
        </authorList>
    </citation>
    <scope>NUCLEOTIDE SEQUENCE [LARGE SCALE GENOMIC DNA]</scope>
    <source>
        <strain evidence="1 2">30B</strain>
    </source>
</reference>
<accession>A0A3G7UFF4</accession>
<gene>
    <name evidence="1" type="ORF">C4K03_5183</name>
</gene>
<sequence>MRGAARDGSKHRSDMMKRCLDTLSAGSTRSGGAWVSRMDYRKGVGITTSGWNATF</sequence>
<dbReference type="AlphaFoldDB" id="A0A3G7UFF4"/>
<evidence type="ECO:0000313" key="2">
    <source>
        <dbReference type="Proteomes" id="UP000268696"/>
    </source>
</evidence>